<protein>
    <submittedName>
        <fullName evidence="1">Uncharacterized protein</fullName>
    </submittedName>
</protein>
<reference evidence="1" key="1">
    <citation type="journal article" date="2014" name="Front. Microbiol.">
        <title>High frequency of phylogenetically diverse reductive dehalogenase-homologous genes in deep subseafloor sedimentary metagenomes.</title>
        <authorList>
            <person name="Kawai M."/>
            <person name="Futagami T."/>
            <person name="Toyoda A."/>
            <person name="Takaki Y."/>
            <person name="Nishi S."/>
            <person name="Hori S."/>
            <person name="Arai W."/>
            <person name="Tsubouchi T."/>
            <person name="Morono Y."/>
            <person name="Uchiyama I."/>
            <person name="Ito T."/>
            <person name="Fujiyama A."/>
            <person name="Inagaki F."/>
            <person name="Takami H."/>
        </authorList>
    </citation>
    <scope>NUCLEOTIDE SEQUENCE</scope>
    <source>
        <strain evidence="1">Expedition CK06-06</strain>
    </source>
</reference>
<proteinExistence type="predicted"/>
<dbReference type="EMBL" id="BARW01023255">
    <property type="protein sequence ID" value="GAI93574.1"/>
    <property type="molecule type" value="Genomic_DNA"/>
</dbReference>
<evidence type="ECO:0000313" key="1">
    <source>
        <dbReference type="EMBL" id="GAI93574.1"/>
    </source>
</evidence>
<dbReference type="AlphaFoldDB" id="X1UML8"/>
<name>X1UML8_9ZZZZ</name>
<sequence length="71" mass="7759">MLLQSNMIKRLTASGGGDLEAKTGESLRVRRIECIPSTDDTYITISVDRVTVGYYRIKGKSGNHLSTLLTG</sequence>
<organism evidence="1">
    <name type="scientific">marine sediment metagenome</name>
    <dbReference type="NCBI Taxonomy" id="412755"/>
    <lineage>
        <taxon>unclassified sequences</taxon>
        <taxon>metagenomes</taxon>
        <taxon>ecological metagenomes</taxon>
    </lineage>
</organism>
<gene>
    <name evidence="1" type="ORF">S12H4_38605</name>
</gene>
<comment type="caution">
    <text evidence="1">The sequence shown here is derived from an EMBL/GenBank/DDBJ whole genome shotgun (WGS) entry which is preliminary data.</text>
</comment>
<accession>X1UML8</accession>
<feature type="non-terminal residue" evidence="1">
    <location>
        <position position="71"/>
    </location>
</feature>